<dbReference type="GO" id="GO:0042597">
    <property type="term" value="C:periplasmic space"/>
    <property type="evidence" value="ECO:0007669"/>
    <property type="project" value="UniProtKB-SubCell"/>
</dbReference>
<name>A0A3A9YH68_9ACTN</name>
<feature type="chain" id="PRO_5039633929" evidence="4">
    <location>
        <begin position="22"/>
        <end position="322"/>
    </location>
</feature>
<feature type="signal peptide" evidence="4">
    <location>
        <begin position="1"/>
        <end position="21"/>
    </location>
</feature>
<evidence type="ECO:0000256" key="3">
    <source>
        <dbReference type="ARBA" id="ARBA00022729"/>
    </source>
</evidence>
<evidence type="ECO:0000256" key="4">
    <source>
        <dbReference type="SAM" id="SignalP"/>
    </source>
</evidence>
<dbReference type="Proteomes" id="UP000271548">
    <property type="component" value="Unassembled WGS sequence"/>
</dbReference>
<evidence type="ECO:0000313" key="8">
    <source>
        <dbReference type="Proteomes" id="UP000271548"/>
    </source>
</evidence>
<gene>
    <name evidence="7" type="ORF">D7044_02265</name>
    <name evidence="6" type="ORF">D7147_10325</name>
</gene>
<evidence type="ECO:0000313" key="9">
    <source>
        <dbReference type="Proteomes" id="UP000275865"/>
    </source>
</evidence>
<comment type="similarity">
    <text evidence="2">Belongs to the bacterial solute-binding protein SsuA/TauA family.</text>
</comment>
<dbReference type="OrthoDB" id="5348911at2"/>
<proteinExistence type="inferred from homology"/>
<protein>
    <submittedName>
        <fullName evidence="7">Nitrate ABC transporter substrate-binding protein</fullName>
    </submittedName>
</protein>
<evidence type="ECO:0000313" key="6">
    <source>
        <dbReference type="EMBL" id="RKN21175.1"/>
    </source>
</evidence>
<dbReference type="Pfam" id="PF09084">
    <property type="entry name" value="NMT1"/>
    <property type="match status" value="1"/>
</dbReference>
<keyword evidence="3 4" id="KW-0732">Signal</keyword>
<sequence>MRRLVISAITVAALLATTAGCGSSDDAGEAGGQAGGTTKVKVGAIPIVDVAPLHLGIEKGFFAEQRIEVEVVNTTGGAAAVPGVVSGEFDFAFGNVVSLIVARSQKLPLKAIAEGNSSTGQQGKDFGGIVVPKESPITTAAQLAGKTVAVNNLKNIGDTTVRASIRKAGGDPSSVKFVELPFPDMPAAVSAKRVDAAWIVEPFFTVAQDQGARVVASNFVDAAPNLTIAAYFTTERTIQQKADLTERFTAAIEKSLTYAQEHPDEARKVLLTYTKIDPAVAEKMTLPAWSGQINRESVQTLADLMLTDGLVTEKVDVAELLP</sequence>
<accession>A0A3A9YH68</accession>
<dbReference type="Proteomes" id="UP000275865">
    <property type="component" value="Unassembled WGS sequence"/>
</dbReference>
<dbReference type="PANTHER" id="PTHR30024:SF47">
    <property type="entry name" value="TAURINE-BINDING PERIPLASMIC PROTEIN"/>
    <property type="match status" value="1"/>
</dbReference>
<dbReference type="EMBL" id="RAZS01000003">
    <property type="protein sequence ID" value="RKN21175.1"/>
    <property type="molecule type" value="Genomic_DNA"/>
</dbReference>
<evidence type="ECO:0000259" key="5">
    <source>
        <dbReference type="Pfam" id="PF09084"/>
    </source>
</evidence>
<evidence type="ECO:0000256" key="2">
    <source>
        <dbReference type="ARBA" id="ARBA00010742"/>
    </source>
</evidence>
<dbReference type="RefSeq" id="WP_120676117.1">
    <property type="nucleotide sequence ID" value="NZ_RAZS01000003.1"/>
</dbReference>
<dbReference type="EMBL" id="RAZT01000001">
    <property type="protein sequence ID" value="RKN36485.1"/>
    <property type="molecule type" value="Genomic_DNA"/>
</dbReference>
<dbReference type="Gene3D" id="3.40.190.10">
    <property type="entry name" value="Periplasmic binding protein-like II"/>
    <property type="match status" value="2"/>
</dbReference>
<evidence type="ECO:0000256" key="1">
    <source>
        <dbReference type="ARBA" id="ARBA00004418"/>
    </source>
</evidence>
<reference evidence="8 9" key="1">
    <citation type="submission" date="2018-09" db="EMBL/GenBank/DDBJ databases">
        <title>Micromonospora sp. nov. MS1-9, isolated from a root of Musa sp.</title>
        <authorList>
            <person name="Kuncharoen N."/>
            <person name="Kudo T."/>
            <person name="Ohkuma M."/>
            <person name="Yuki M."/>
            <person name="Tanasupawat S."/>
        </authorList>
    </citation>
    <scope>NUCLEOTIDE SEQUENCE [LARGE SCALE GENOMIC DNA]</scope>
    <source>
        <strain evidence="7 9">MS1-9</strain>
        <strain evidence="6 8">NGC1-4</strain>
    </source>
</reference>
<evidence type="ECO:0000313" key="7">
    <source>
        <dbReference type="EMBL" id="RKN36485.1"/>
    </source>
</evidence>
<dbReference type="SUPFAM" id="SSF53850">
    <property type="entry name" value="Periplasmic binding protein-like II"/>
    <property type="match status" value="1"/>
</dbReference>
<comment type="caution">
    <text evidence="7">The sequence shown here is derived from an EMBL/GenBank/DDBJ whole genome shotgun (WGS) entry which is preliminary data.</text>
</comment>
<comment type="subcellular location">
    <subcellularLocation>
        <location evidence="1">Periplasm</location>
    </subcellularLocation>
</comment>
<feature type="domain" description="SsuA/THI5-like" evidence="5">
    <location>
        <begin position="49"/>
        <end position="266"/>
    </location>
</feature>
<dbReference type="PROSITE" id="PS51257">
    <property type="entry name" value="PROKAR_LIPOPROTEIN"/>
    <property type="match status" value="1"/>
</dbReference>
<dbReference type="AlphaFoldDB" id="A0A3A9YH68"/>
<keyword evidence="8" id="KW-1185">Reference proteome</keyword>
<organism evidence="7 9">
    <name type="scientific">Micromonospora musae</name>
    <dbReference type="NCBI Taxonomy" id="1894970"/>
    <lineage>
        <taxon>Bacteria</taxon>
        <taxon>Bacillati</taxon>
        <taxon>Actinomycetota</taxon>
        <taxon>Actinomycetes</taxon>
        <taxon>Micromonosporales</taxon>
        <taxon>Micromonosporaceae</taxon>
        <taxon>Micromonospora</taxon>
    </lineage>
</organism>
<dbReference type="InterPro" id="IPR015168">
    <property type="entry name" value="SsuA/THI5"/>
</dbReference>
<dbReference type="PANTHER" id="PTHR30024">
    <property type="entry name" value="ALIPHATIC SULFONATES-BINDING PROTEIN-RELATED"/>
    <property type="match status" value="1"/>
</dbReference>